<reference evidence="1 2" key="1">
    <citation type="journal article" date="2012" name="J. Bacteriol.">
        <title>Genome sequence of an alkane-degrading bacterium, Alcanivorax pacificus type strain W11-5, isolated from deep sea sediment.</title>
        <authorList>
            <person name="Lai Q."/>
            <person name="Shao Z."/>
        </authorList>
    </citation>
    <scope>NUCLEOTIDE SEQUENCE [LARGE SCALE GENOMIC DNA]</scope>
    <source>
        <strain evidence="1 2">W11-5</strain>
    </source>
</reference>
<sequence length="157" mass="18045">MDKVLDQEVDLYRKGMLHEAQYLDYSFYKEKIECLVQKVGGGNVAIIDISDLNSPSLLAMKLQPFLGLNRQIELTSARANEAYNPNSKLLNKILFSQNRVFSIMRKIVPKKYSQAIKAFFMRINNSSKMIVPKEDIGVETLKTVLKNEMEFYESIAK</sequence>
<dbReference type="HOGENOM" id="CLU_1674230_0_0_6"/>
<accession>A0A0B4XQ28</accession>
<evidence type="ECO:0000313" key="2">
    <source>
        <dbReference type="Proteomes" id="UP000006764"/>
    </source>
</evidence>
<proteinExistence type="predicted"/>
<organism evidence="1 2">
    <name type="scientific">Isoalcanivorax pacificus W11-5</name>
    <dbReference type="NCBI Taxonomy" id="391936"/>
    <lineage>
        <taxon>Bacteria</taxon>
        <taxon>Pseudomonadati</taxon>
        <taxon>Pseudomonadota</taxon>
        <taxon>Gammaproteobacteria</taxon>
        <taxon>Oceanospirillales</taxon>
        <taxon>Alcanivoracaceae</taxon>
        <taxon>Isoalcanivorax</taxon>
    </lineage>
</organism>
<dbReference type="Proteomes" id="UP000006764">
    <property type="component" value="Chromosome"/>
</dbReference>
<protein>
    <submittedName>
        <fullName evidence="1">Uncharacterized protein</fullName>
    </submittedName>
</protein>
<dbReference type="EMBL" id="CP004387">
    <property type="protein sequence ID" value="AJD48523.1"/>
    <property type="molecule type" value="Genomic_DNA"/>
</dbReference>
<name>A0A0B4XQ28_9GAMM</name>
<dbReference type="KEGG" id="apac:S7S_10555"/>
<gene>
    <name evidence="1" type="ORF">S7S_10555</name>
</gene>
<keyword evidence="2" id="KW-1185">Reference proteome</keyword>
<evidence type="ECO:0000313" key="1">
    <source>
        <dbReference type="EMBL" id="AJD48523.1"/>
    </source>
</evidence>
<dbReference type="AlphaFoldDB" id="A0A0B4XQ28"/>